<dbReference type="InterPro" id="IPR022025">
    <property type="entry name" value="Amidoligase_2"/>
</dbReference>
<dbReference type="AlphaFoldDB" id="A0A0P1G1L0"/>
<dbReference type="OrthoDB" id="5597599at2"/>
<proteinExistence type="predicted"/>
<name>A0A0P1G1L0_9RHOB</name>
<dbReference type="Pfam" id="PF12224">
    <property type="entry name" value="Amidoligase_2"/>
    <property type="match status" value="1"/>
</dbReference>
<protein>
    <submittedName>
        <fullName evidence="1">Putative amidoligase enzyme</fullName>
    </submittedName>
</protein>
<evidence type="ECO:0000313" key="2">
    <source>
        <dbReference type="Proteomes" id="UP000054935"/>
    </source>
</evidence>
<dbReference type="GO" id="GO:0016874">
    <property type="term" value="F:ligase activity"/>
    <property type="evidence" value="ECO:0007669"/>
    <property type="project" value="UniProtKB-KW"/>
</dbReference>
<dbReference type="STRING" id="441103.TRN7648_00547"/>
<gene>
    <name evidence="1" type="ORF">TRN7648_00547</name>
</gene>
<dbReference type="EMBL" id="CYSE01000001">
    <property type="protein sequence ID" value="CUH75652.1"/>
    <property type="molecule type" value="Genomic_DNA"/>
</dbReference>
<dbReference type="Proteomes" id="UP000054935">
    <property type="component" value="Unassembled WGS sequence"/>
</dbReference>
<accession>A0A0P1G1L0</accession>
<keyword evidence="2" id="KW-1185">Reference proteome</keyword>
<sequence>MTTDFRALPGPDTRLCGVEIEFAGLSETATADVLKKRFGGELVETGSHVVELRGTQIGTLEVELDTVLRKKDLPLLAEGLDLVRGLVPVEIVTDPLDADQVAAFDSALGPLREAGAMGSRSGVLLGFGVHLNPEIPSEAKTLDIIRAYGLLEDHLRTSAEIDATRRAMPFVDRWPKSLVTALVTSPPSDLRAAMRLYAQHTTSRNHGLDLLPLFKHVDEDLYLSIYDNKDKTAARPTFHFRLPDSRIDEPDWSLHQAWDMWRLVEDVAAEMGLLGTLGTAWLDTMGSPLARRAEWARTVAGHLDKAGLMGAQA</sequence>
<organism evidence="1 2">
    <name type="scientific">Tropicibacter naphthalenivorans</name>
    <dbReference type="NCBI Taxonomy" id="441103"/>
    <lineage>
        <taxon>Bacteria</taxon>
        <taxon>Pseudomonadati</taxon>
        <taxon>Pseudomonadota</taxon>
        <taxon>Alphaproteobacteria</taxon>
        <taxon>Rhodobacterales</taxon>
        <taxon>Roseobacteraceae</taxon>
        <taxon>Tropicibacter</taxon>
    </lineage>
</organism>
<reference evidence="1 2" key="1">
    <citation type="submission" date="2015-09" db="EMBL/GenBank/DDBJ databases">
        <authorList>
            <consortium name="Swine Surveillance"/>
        </authorList>
    </citation>
    <scope>NUCLEOTIDE SEQUENCE [LARGE SCALE GENOMIC DNA]</scope>
    <source>
        <strain evidence="1 2">CECT 7648</strain>
    </source>
</reference>
<dbReference type="RefSeq" id="WP_058246088.1">
    <property type="nucleotide sequence ID" value="NZ_CYSE01000001.1"/>
</dbReference>
<keyword evidence="1" id="KW-0436">Ligase</keyword>
<evidence type="ECO:0000313" key="1">
    <source>
        <dbReference type="EMBL" id="CUH75652.1"/>
    </source>
</evidence>